<keyword evidence="1" id="KW-0547">Nucleotide-binding</keyword>
<sequence length="621" mass="66359">MYRFSSLSRIVLPIRPSLLSSSHPLSTTSASKKGVGTSSSSFLDRCFLKVTAGKGGAGAISFSSLSRGSKRPNGGNGGNFRTLSTTSASKKGVGTSSSSFLDRCFLKVTAGKGGAGAISFESLDRGKKRPDGGNGGNGGCVYMVAKKEVQGLPRRRRFYKAEDGNGGNLRHLSTTSASKKGVGTSSSSFLDRCFLKVTAGKGGAGAISFESLDRGKKRPDGGNGGNGGCVYMVARKEVQGLPRRRRFYKAEDGKGGGGKGMDGRKGKDVVVEVPVGTVVKIIEEEEEEEDCFGYEHDSEEEGREEEEEEEGEGEEGEVSPQSFKSSGRRQPTRVIDLSTPTQKPVLISLGGTGGSGNQNLVSSYGRTSTVHTSAAEQRVPKSDPKPLVLELELKSLADVGLVGYPNAGKSSLLGALSAARPTVGAYEFTTLAPTVGRVEYGDGYRLDVADVPGIVEGASEGRGRGTRFLRHVERTQCLLYVVDGWGEGGGRSHLEQVYREVREYGGGVLRGKRGMVCVNKVDLGREVGGEEEVDEVMRDFEVMAGEMGIRGGVVGVSVKEGRGLPELAMRIRGMVEEGRREEIREEERKRKEIVMKGGEKIKNKGGERRGDWRRRKGRGRG</sequence>
<dbReference type="GO" id="GO:0042254">
    <property type="term" value="P:ribosome biogenesis"/>
    <property type="evidence" value="ECO:0007669"/>
    <property type="project" value="UniProtKB-UniRule"/>
</dbReference>
<evidence type="ECO:0000259" key="5">
    <source>
        <dbReference type="PROSITE" id="PS51883"/>
    </source>
</evidence>
<dbReference type="InterPro" id="IPR045086">
    <property type="entry name" value="OBG_GTPase"/>
</dbReference>
<feature type="compositionally biased region" description="Polar residues" evidence="3">
    <location>
        <begin position="79"/>
        <end position="97"/>
    </location>
</feature>
<feature type="compositionally biased region" description="Basic residues" evidence="3">
    <location>
        <begin position="611"/>
        <end position="621"/>
    </location>
</feature>
<dbReference type="InterPro" id="IPR027417">
    <property type="entry name" value="P-loop_NTPase"/>
</dbReference>
<evidence type="ECO:0000256" key="1">
    <source>
        <dbReference type="ARBA" id="ARBA00022741"/>
    </source>
</evidence>
<dbReference type="Pfam" id="PF01926">
    <property type="entry name" value="MMR_HSR1"/>
    <property type="match status" value="1"/>
</dbReference>
<dbReference type="OrthoDB" id="347018at2759"/>
<dbReference type="PROSITE" id="PS51883">
    <property type="entry name" value="OBG"/>
    <property type="match status" value="2"/>
</dbReference>
<dbReference type="PROSITE" id="PS00905">
    <property type="entry name" value="GTP1_OBG"/>
    <property type="match status" value="1"/>
</dbReference>
<dbReference type="AlphaFoldDB" id="A0A9W7LBU1"/>
<feature type="domain" description="Obg" evidence="5">
    <location>
        <begin position="187"/>
        <end position="396"/>
    </location>
</feature>
<dbReference type="InterPro" id="IPR036726">
    <property type="entry name" value="GTP1_OBG_dom_sf"/>
</dbReference>
<gene>
    <name evidence="6" type="ORF">TrCOL_g1593</name>
</gene>
<dbReference type="InterPro" id="IPR006074">
    <property type="entry name" value="GTP1-OBG_CS"/>
</dbReference>
<dbReference type="SUPFAM" id="SSF82051">
    <property type="entry name" value="Obg GTP-binding protein N-terminal domain"/>
    <property type="match status" value="3"/>
</dbReference>
<dbReference type="PANTHER" id="PTHR11702">
    <property type="entry name" value="DEVELOPMENTALLY REGULATED GTP-BINDING PROTEIN-RELATED"/>
    <property type="match status" value="1"/>
</dbReference>
<feature type="region of interest" description="Disordered" evidence="3">
    <location>
        <begin position="247"/>
        <end position="267"/>
    </location>
</feature>
<dbReference type="EMBL" id="BRYA01000246">
    <property type="protein sequence ID" value="GMI45415.1"/>
    <property type="molecule type" value="Genomic_DNA"/>
</dbReference>
<feature type="compositionally biased region" description="Polar residues" evidence="3">
    <location>
        <begin position="171"/>
        <end position="186"/>
    </location>
</feature>
<evidence type="ECO:0000256" key="3">
    <source>
        <dbReference type="SAM" id="MobiDB-lite"/>
    </source>
</evidence>
<keyword evidence="7" id="KW-1185">Reference proteome</keyword>
<dbReference type="GO" id="GO:0003924">
    <property type="term" value="F:GTPase activity"/>
    <property type="evidence" value="ECO:0007669"/>
    <property type="project" value="InterPro"/>
</dbReference>
<feature type="compositionally biased region" description="Acidic residues" evidence="3">
    <location>
        <begin position="286"/>
        <end position="317"/>
    </location>
</feature>
<comment type="caution">
    <text evidence="6">The sequence shown here is derived from an EMBL/GenBank/DDBJ whole genome shotgun (WGS) entry which is preliminary data.</text>
</comment>
<feature type="region of interest" description="Disordered" evidence="3">
    <location>
        <begin position="594"/>
        <end position="621"/>
    </location>
</feature>
<dbReference type="PROSITE" id="PS51710">
    <property type="entry name" value="G_OBG"/>
    <property type="match status" value="1"/>
</dbReference>
<dbReference type="PRINTS" id="PR00326">
    <property type="entry name" value="GTP1OBG"/>
</dbReference>
<dbReference type="Pfam" id="PF01018">
    <property type="entry name" value="GTP1_OBG"/>
    <property type="match status" value="2"/>
</dbReference>
<dbReference type="Proteomes" id="UP001165065">
    <property type="component" value="Unassembled WGS sequence"/>
</dbReference>
<name>A0A9W7LBU1_9STRA</name>
<proteinExistence type="predicted"/>
<feature type="region of interest" description="Disordered" evidence="3">
    <location>
        <begin position="62"/>
        <end position="97"/>
    </location>
</feature>
<dbReference type="InterPro" id="IPR006169">
    <property type="entry name" value="GTP1_OBG_dom"/>
</dbReference>
<dbReference type="Gene3D" id="3.40.50.300">
    <property type="entry name" value="P-loop containing nucleotide triphosphate hydrolases"/>
    <property type="match status" value="1"/>
</dbReference>
<evidence type="ECO:0000259" key="4">
    <source>
        <dbReference type="PROSITE" id="PS51710"/>
    </source>
</evidence>
<dbReference type="Gene3D" id="2.70.210.12">
    <property type="entry name" value="GTP1/OBG domain"/>
    <property type="match status" value="3"/>
</dbReference>
<feature type="compositionally biased region" description="Basic and acidic residues" evidence="3">
    <location>
        <begin position="594"/>
        <end position="610"/>
    </location>
</feature>
<dbReference type="SUPFAM" id="SSF52540">
    <property type="entry name" value="P-loop containing nucleoside triphosphate hydrolases"/>
    <property type="match status" value="1"/>
</dbReference>
<dbReference type="GO" id="GO:0005525">
    <property type="term" value="F:GTP binding"/>
    <property type="evidence" value="ECO:0007669"/>
    <property type="project" value="UniProtKB-KW"/>
</dbReference>
<dbReference type="InterPro" id="IPR006073">
    <property type="entry name" value="GTP-bd"/>
</dbReference>
<feature type="domain" description="OBG-type G" evidence="4">
    <location>
        <begin position="397"/>
        <end position="483"/>
    </location>
</feature>
<accession>A0A9W7LBU1</accession>
<feature type="region of interest" description="Disordered" evidence="3">
    <location>
        <begin position="160"/>
        <end position="186"/>
    </location>
</feature>
<evidence type="ECO:0000313" key="7">
    <source>
        <dbReference type="Proteomes" id="UP001165065"/>
    </source>
</evidence>
<reference evidence="7" key="1">
    <citation type="journal article" date="2023" name="Commun. Biol.">
        <title>Genome analysis of Parmales, the sister group of diatoms, reveals the evolutionary specialization of diatoms from phago-mixotrophs to photoautotrophs.</title>
        <authorList>
            <person name="Ban H."/>
            <person name="Sato S."/>
            <person name="Yoshikawa S."/>
            <person name="Yamada K."/>
            <person name="Nakamura Y."/>
            <person name="Ichinomiya M."/>
            <person name="Sato N."/>
            <person name="Blanc-Mathieu R."/>
            <person name="Endo H."/>
            <person name="Kuwata A."/>
            <person name="Ogata H."/>
        </authorList>
    </citation>
    <scope>NUCLEOTIDE SEQUENCE [LARGE SCALE GENOMIC DNA]</scope>
</reference>
<evidence type="ECO:0000313" key="6">
    <source>
        <dbReference type="EMBL" id="GMI45415.1"/>
    </source>
</evidence>
<keyword evidence="2" id="KW-0342">GTP-binding</keyword>
<feature type="domain" description="Obg" evidence="5">
    <location>
        <begin position="98"/>
        <end position="167"/>
    </location>
</feature>
<organism evidence="6 7">
    <name type="scientific">Triparma columacea</name>
    <dbReference type="NCBI Taxonomy" id="722753"/>
    <lineage>
        <taxon>Eukaryota</taxon>
        <taxon>Sar</taxon>
        <taxon>Stramenopiles</taxon>
        <taxon>Ochrophyta</taxon>
        <taxon>Bolidophyceae</taxon>
        <taxon>Parmales</taxon>
        <taxon>Triparmaceae</taxon>
        <taxon>Triparma</taxon>
    </lineage>
</organism>
<dbReference type="InterPro" id="IPR031167">
    <property type="entry name" value="G_OBG"/>
</dbReference>
<dbReference type="PANTHER" id="PTHR11702:SF31">
    <property type="entry name" value="MITOCHONDRIAL RIBOSOME-ASSOCIATED GTPASE 2"/>
    <property type="match status" value="1"/>
</dbReference>
<feature type="region of interest" description="Disordered" evidence="3">
    <location>
        <begin position="286"/>
        <end position="336"/>
    </location>
</feature>
<protein>
    <submittedName>
        <fullName evidence="6">Uncharacterized protein</fullName>
    </submittedName>
</protein>
<dbReference type="GO" id="GO:0005739">
    <property type="term" value="C:mitochondrion"/>
    <property type="evidence" value="ECO:0007669"/>
    <property type="project" value="TreeGrafter"/>
</dbReference>
<evidence type="ECO:0000256" key="2">
    <source>
        <dbReference type="ARBA" id="ARBA00023134"/>
    </source>
</evidence>